<organism evidence="1 2">
    <name type="scientific">Flagellimonas meridianipacifica</name>
    <dbReference type="NCBI Taxonomy" id="1080225"/>
    <lineage>
        <taxon>Bacteria</taxon>
        <taxon>Pseudomonadati</taxon>
        <taxon>Bacteroidota</taxon>
        <taxon>Flavobacteriia</taxon>
        <taxon>Flavobacteriales</taxon>
        <taxon>Flavobacteriaceae</taxon>
        <taxon>Flagellimonas</taxon>
    </lineage>
</organism>
<dbReference type="Gene3D" id="2.40.128.130">
    <property type="entry name" value="Autotransporter beta-domain"/>
    <property type="match status" value="1"/>
</dbReference>
<dbReference type="RefSeq" id="WP_106143613.1">
    <property type="nucleotide sequence ID" value="NZ_PVYX01000001.1"/>
</dbReference>
<dbReference type="InterPro" id="IPR036709">
    <property type="entry name" value="Autotransporte_beta_dom_sf"/>
</dbReference>
<proteinExistence type="predicted"/>
<dbReference type="Proteomes" id="UP000237640">
    <property type="component" value="Unassembled WGS sequence"/>
</dbReference>
<dbReference type="SUPFAM" id="SSF103515">
    <property type="entry name" value="Autotransporter"/>
    <property type="match status" value="1"/>
</dbReference>
<protein>
    <submittedName>
        <fullName evidence="1">Outer membrane autotransporter protein</fullName>
    </submittedName>
</protein>
<comment type="caution">
    <text evidence="1">The sequence shown here is derived from an EMBL/GenBank/DDBJ whole genome shotgun (WGS) entry which is preliminary data.</text>
</comment>
<gene>
    <name evidence="1" type="ORF">CLV81_0659</name>
</gene>
<sequence length="408" mass="47143">MTKTLLSFFLFATLSSTIYSQISYEKGYYISSAGQKVDCFIKNVDWKNNPLEIEYKLSENSTPEKATINNIKEFAINGISKYQRHRVNIDRSSKNIKYITSDKNPVFKEEVLFLKVLIEGKSNLYEYVDGQLKRFFYNKDGSLVEQLIYKKYKTSDNRVGDNNKFRQQLWVNLKCGDIQMNDIEKLDYNTNELTRFFTEYNQCTNSELTSYLPKQQQNPFHLSLRPRLNSSSVSLDFESSESSTIDFDNQQSFGFGLEIEYVFPFNKNKWAIALEPTYQSYSAESTVNVDNVVGGILDVNVDYTSIELPLTLRHYLFLDENSKIFLNVSYVFDFSSGSSLEFVRADDSILNETELDSKGNVAFGLGYKFKNRYSAELRYQTSRELLGDFLPSSPNYDSLSFILGVSLF</sequence>
<name>A0A2T0MGH3_9FLAO</name>
<evidence type="ECO:0000313" key="1">
    <source>
        <dbReference type="EMBL" id="PRX56662.1"/>
    </source>
</evidence>
<accession>A0A2T0MGH3</accession>
<keyword evidence="2" id="KW-1185">Reference proteome</keyword>
<dbReference type="EMBL" id="PVYX01000001">
    <property type="protein sequence ID" value="PRX56662.1"/>
    <property type="molecule type" value="Genomic_DNA"/>
</dbReference>
<evidence type="ECO:0000313" key="2">
    <source>
        <dbReference type="Proteomes" id="UP000237640"/>
    </source>
</evidence>
<dbReference type="OrthoDB" id="921445at2"/>
<dbReference type="AlphaFoldDB" id="A0A2T0MGH3"/>
<reference evidence="1 2" key="1">
    <citation type="submission" date="2018-03" db="EMBL/GenBank/DDBJ databases">
        <title>Genomic Encyclopedia of Archaeal and Bacterial Type Strains, Phase II (KMG-II): from individual species to whole genera.</title>
        <authorList>
            <person name="Goeker M."/>
        </authorList>
    </citation>
    <scope>NUCLEOTIDE SEQUENCE [LARGE SCALE GENOMIC DNA]</scope>
    <source>
        <strain evidence="1 2">DSM 25027</strain>
    </source>
</reference>